<dbReference type="Pfam" id="PF13628">
    <property type="entry name" value="DUF4142"/>
    <property type="match status" value="1"/>
</dbReference>
<dbReference type="RefSeq" id="WP_279299603.1">
    <property type="nucleotide sequence ID" value="NZ_JAOTIF010000029.1"/>
</dbReference>
<feature type="chain" id="PRO_5040787097" evidence="1">
    <location>
        <begin position="19"/>
        <end position="202"/>
    </location>
</feature>
<gene>
    <name evidence="3" type="ORF">OCK74_23810</name>
</gene>
<dbReference type="InterPro" id="IPR012347">
    <property type="entry name" value="Ferritin-like"/>
</dbReference>
<proteinExistence type="predicted"/>
<accession>A0A9X2Y059</accession>
<dbReference type="PANTHER" id="PTHR38593:SF1">
    <property type="entry name" value="BLR2558 PROTEIN"/>
    <property type="match status" value="1"/>
</dbReference>
<name>A0A9X2Y059_9BACT</name>
<dbReference type="EMBL" id="JAOTIF010000029">
    <property type="protein sequence ID" value="MCU7552166.1"/>
    <property type="molecule type" value="Genomic_DNA"/>
</dbReference>
<dbReference type="AlphaFoldDB" id="A0A9X2Y059"/>
<evidence type="ECO:0000313" key="4">
    <source>
        <dbReference type="Proteomes" id="UP001155483"/>
    </source>
</evidence>
<evidence type="ECO:0000313" key="3">
    <source>
        <dbReference type="EMBL" id="MCU7552166.1"/>
    </source>
</evidence>
<keyword evidence="4" id="KW-1185">Reference proteome</keyword>
<feature type="signal peptide" evidence="1">
    <location>
        <begin position="1"/>
        <end position="18"/>
    </location>
</feature>
<keyword evidence="1" id="KW-0732">Signal</keyword>
<reference evidence="3" key="2">
    <citation type="submission" date="2023-04" db="EMBL/GenBank/DDBJ databases">
        <title>Paracnuella aquatica gen. nov., sp. nov., a member of the family Chitinophagaceae isolated from a hot spring.</title>
        <authorList>
            <person name="Wang C."/>
        </authorList>
    </citation>
    <scope>NUCLEOTIDE SEQUENCE</scope>
    <source>
        <strain evidence="3">LB-8</strain>
    </source>
</reference>
<reference evidence="3" key="1">
    <citation type="submission" date="2022-09" db="EMBL/GenBank/DDBJ databases">
        <authorList>
            <person name="Yuan C."/>
            <person name="Ke Z."/>
        </authorList>
    </citation>
    <scope>NUCLEOTIDE SEQUENCE</scope>
    <source>
        <strain evidence="3">LB-8</strain>
    </source>
</reference>
<evidence type="ECO:0000256" key="1">
    <source>
        <dbReference type="SAM" id="SignalP"/>
    </source>
</evidence>
<organism evidence="3 4">
    <name type="scientific">Paraflavisolibacter caeni</name>
    <dbReference type="NCBI Taxonomy" id="2982496"/>
    <lineage>
        <taxon>Bacteria</taxon>
        <taxon>Pseudomonadati</taxon>
        <taxon>Bacteroidota</taxon>
        <taxon>Chitinophagia</taxon>
        <taxon>Chitinophagales</taxon>
        <taxon>Chitinophagaceae</taxon>
        <taxon>Paraflavisolibacter</taxon>
    </lineage>
</organism>
<sequence length="202" mass="22136">MKKYVFPLMLLGTTVVMSCGNGGNKESETDTTTTVTTTDTSTLADNTVTTGTTYSSTPLIGADTTFVKEAASGSLMEIESGKLAQQIAINPRVKSLGEMMVRDHSKLYDELKSLASAKNLMLSDSLSKKSKDHLEAMRKMTGKDFDKHYPEMMVKDHTEDVRKFEKASNSANDSDLKGWVDKTLPVLKVHLDSAKAINQSKM</sequence>
<dbReference type="Gene3D" id="1.20.1260.10">
    <property type="match status" value="1"/>
</dbReference>
<dbReference type="Proteomes" id="UP001155483">
    <property type="component" value="Unassembled WGS sequence"/>
</dbReference>
<protein>
    <submittedName>
        <fullName evidence="3">DUF4142 domain-containing protein</fullName>
    </submittedName>
</protein>
<dbReference type="PROSITE" id="PS51257">
    <property type="entry name" value="PROKAR_LIPOPROTEIN"/>
    <property type="match status" value="1"/>
</dbReference>
<evidence type="ECO:0000259" key="2">
    <source>
        <dbReference type="Pfam" id="PF13628"/>
    </source>
</evidence>
<dbReference type="PANTHER" id="PTHR38593">
    <property type="entry name" value="BLR2558 PROTEIN"/>
    <property type="match status" value="1"/>
</dbReference>
<dbReference type="InterPro" id="IPR025419">
    <property type="entry name" value="DUF4142"/>
</dbReference>
<comment type="caution">
    <text evidence="3">The sequence shown here is derived from an EMBL/GenBank/DDBJ whole genome shotgun (WGS) entry which is preliminary data.</text>
</comment>
<feature type="domain" description="DUF4142" evidence="2">
    <location>
        <begin position="62"/>
        <end position="197"/>
    </location>
</feature>